<keyword evidence="2" id="KW-1133">Transmembrane helix</keyword>
<organism evidence="3 4">
    <name type="scientific">Nannochloropsis gaditana</name>
    <dbReference type="NCBI Taxonomy" id="72520"/>
    <lineage>
        <taxon>Eukaryota</taxon>
        <taxon>Sar</taxon>
        <taxon>Stramenopiles</taxon>
        <taxon>Ochrophyta</taxon>
        <taxon>Eustigmatophyceae</taxon>
        <taxon>Eustigmatales</taxon>
        <taxon>Monodopsidaceae</taxon>
        <taxon>Nannochloropsis</taxon>
    </lineage>
</organism>
<evidence type="ECO:0000313" key="4">
    <source>
        <dbReference type="Proteomes" id="UP000019335"/>
    </source>
</evidence>
<evidence type="ECO:0008006" key="5">
    <source>
        <dbReference type="Google" id="ProtNLM"/>
    </source>
</evidence>
<keyword evidence="4" id="KW-1185">Reference proteome</keyword>
<feature type="transmembrane region" description="Helical" evidence="2">
    <location>
        <begin position="156"/>
        <end position="179"/>
    </location>
</feature>
<evidence type="ECO:0000313" key="3">
    <source>
        <dbReference type="EMBL" id="EWM29594.1"/>
    </source>
</evidence>
<feature type="transmembrane region" description="Helical" evidence="2">
    <location>
        <begin position="191"/>
        <end position="213"/>
    </location>
</feature>
<keyword evidence="2" id="KW-0812">Transmembrane</keyword>
<evidence type="ECO:0000256" key="2">
    <source>
        <dbReference type="SAM" id="Phobius"/>
    </source>
</evidence>
<feature type="transmembrane region" description="Helical" evidence="2">
    <location>
        <begin position="120"/>
        <end position="144"/>
    </location>
</feature>
<reference evidence="3 4" key="1">
    <citation type="journal article" date="2014" name="Mol. Plant">
        <title>Chromosome Scale Genome Assembly and Transcriptome Profiling of Nannochloropsis gaditana in Nitrogen Depletion.</title>
        <authorList>
            <person name="Corteggiani Carpinelli E."/>
            <person name="Telatin A."/>
            <person name="Vitulo N."/>
            <person name="Forcato C."/>
            <person name="D'Angelo M."/>
            <person name="Schiavon R."/>
            <person name="Vezzi A."/>
            <person name="Giacometti G.M."/>
            <person name="Morosinotto T."/>
            <person name="Valle G."/>
        </authorList>
    </citation>
    <scope>NUCLEOTIDE SEQUENCE [LARGE SCALE GENOMIC DNA]</scope>
    <source>
        <strain evidence="3 4">B-31</strain>
    </source>
</reference>
<dbReference type="AlphaFoldDB" id="W7U9G8"/>
<protein>
    <recommendedName>
        <fullName evidence="5">Transmembrane protein</fullName>
    </recommendedName>
</protein>
<dbReference type="EMBL" id="AZIL01000126">
    <property type="protein sequence ID" value="EWM29594.1"/>
    <property type="molecule type" value="Genomic_DNA"/>
</dbReference>
<keyword evidence="2" id="KW-0472">Membrane</keyword>
<name>W7U9G8_9STRA</name>
<comment type="caution">
    <text evidence="3">The sequence shown here is derived from an EMBL/GenBank/DDBJ whole genome shotgun (WGS) entry which is preliminary data.</text>
</comment>
<feature type="transmembrane region" description="Helical" evidence="2">
    <location>
        <begin position="20"/>
        <end position="41"/>
    </location>
</feature>
<evidence type="ECO:0000256" key="1">
    <source>
        <dbReference type="SAM" id="MobiDB-lite"/>
    </source>
</evidence>
<gene>
    <name evidence="3" type="ORF">Naga_100006g51</name>
</gene>
<accession>W7U9G8</accession>
<sequence>MAKSTSATSTWSQALPPQYALLLGNLLVLANFIAALLVPWVEARYKVFDAWFPVYMPVKIGLLKCFGDMCSALYGETGQQQKGQGKGNDRPPIPGWGPTGGGGGSPINDSGGGAKALFEIAAIFAIIFLSVSVLVAMGGALVEAARVQGRRDISGLFPLQLSGASALICSVALLQYLFITLAGLHGGRYEVGFWLTLATAAAVGVLTTGQYLISKKFFDEEYTDGNGGKSFFLPSHLGRGERSNSPSGQLHKLREETTGCAKGCCGGGGGEGGGEASHALNRPSYGAV</sequence>
<proteinExistence type="predicted"/>
<dbReference type="Proteomes" id="UP000019335">
    <property type="component" value="Chromosome 2"/>
</dbReference>
<feature type="region of interest" description="Disordered" evidence="1">
    <location>
        <begin position="78"/>
        <end position="105"/>
    </location>
</feature>